<dbReference type="GO" id="GO:0003961">
    <property type="term" value="F:O-acetylhomoserine aminocarboxypropyltransferase activity"/>
    <property type="evidence" value="ECO:0007669"/>
    <property type="project" value="TreeGrafter"/>
</dbReference>
<gene>
    <name evidence="7" type="ORF">HHL10_05875</name>
</gene>
<dbReference type="PANTHER" id="PTHR43797">
    <property type="entry name" value="HOMOCYSTEINE/CYSTEINE SYNTHASE"/>
    <property type="match status" value="1"/>
</dbReference>
<dbReference type="Pfam" id="PF01053">
    <property type="entry name" value="Cys_Met_Meta_PP"/>
    <property type="match status" value="1"/>
</dbReference>
<dbReference type="GO" id="GO:0019346">
    <property type="term" value="P:transsulfuration"/>
    <property type="evidence" value="ECO:0007669"/>
    <property type="project" value="InterPro"/>
</dbReference>
<dbReference type="InterPro" id="IPR015422">
    <property type="entry name" value="PyrdxlP-dep_Trfase_small"/>
</dbReference>
<dbReference type="AlphaFoldDB" id="A0A848F525"/>
<name>A0A848F525_9BURK</name>
<accession>A0A848F525</accession>
<comment type="caution">
    <text evidence="7">The sequence shown here is derived from an EMBL/GenBank/DDBJ whole genome shotgun (WGS) entry which is preliminary data.</text>
</comment>
<dbReference type="GO" id="GO:0030170">
    <property type="term" value="F:pyridoxal phosphate binding"/>
    <property type="evidence" value="ECO:0007669"/>
    <property type="project" value="InterPro"/>
</dbReference>
<dbReference type="GO" id="GO:0004124">
    <property type="term" value="F:cysteine synthase activity"/>
    <property type="evidence" value="ECO:0007669"/>
    <property type="project" value="TreeGrafter"/>
</dbReference>
<evidence type="ECO:0000256" key="4">
    <source>
        <dbReference type="ARBA" id="ARBA00022898"/>
    </source>
</evidence>
<dbReference type="PIRSF" id="PIRSF001434">
    <property type="entry name" value="CGS"/>
    <property type="match status" value="1"/>
</dbReference>
<dbReference type="Gene3D" id="3.90.1150.10">
    <property type="entry name" value="Aspartate Aminotransferase, domain 1"/>
    <property type="match status" value="1"/>
</dbReference>
<sequence length="417" mass="44617">MDSSSERQGPGLTTNLVHGDRAVGVEHGGIRKPIHTSVQYGFERVEDLIGVFQGTLKGAFNYARQGTPTTAALEAKLTRLEQGVGTICFSTGMAAITAVFFTLLRAGDHLVSSKFVFGNTNSLFGTLRRLGVEVTTVDACSADSVRAALRPNTRMVFVETIANPGTQVPDLEALGALCREQRLLYVVDNTITSPALFRPRSVGAGLVVQSLTKTIAGHGIALGGSVTDTGLFDWRDCPAIFEGYRGADPAQWGLTQLRKKGLRDMGAALSSEQAHQIAAGAETLALRVQRSSDTALRLAGFLEAHPAVARVLYPGLASHPQHERVRCWFKGGSWLLSFELRDAAQTLPVLNRLQLPIKATGLGDTRTLVIPVAPTIFWEAGPEVRADMGIGDSMVRVSVGIEEAEDLIADFAQALQG</sequence>
<keyword evidence="3" id="KW-0808">Transferase</keyword>
<dbReference type="GO" id="GO:0005737">
    <property type="term" value="C:cytoplasm"/>
    <property type="evidence" value="ECO:0007669"/>
    <property type="project" value="TreeGrafter"/>
</dbReference>
<evidence type="ECO:0000256" key="5">
    <source>
        <dbReference type="PIRSR" id="PIRSR001434-2"/>
    </source>
</evidence>
<keyword evidence="8" id="KW-1185">Reference proteome</keyword>
<dbReference type="GO" id="GO:0071269">
    <property type="term" value="P:L-homocysteine biosynthetic process"/>
    <property type="evidence" value="ECO:0007669"/>
    <property type="project" value="TreeGrafter"/>
</dbReference>
<dbReference type="FunFam" id="3.40.640.10:FF:000046">
    <property type="entry name" value="Cystathionine gamma-lyase"/>
    <property type="match status" value="1"/>
</dbReference>
<comment type="cofactor">
    <cofactor evidence="1 6">
        <name>pyridoxal 5'-phosphate</name>
        <dbReference type="ChEBI" id="CHEBI:597326"/>
    </cofactor>
</comment>
<protein>
    <submittedName>
        <fullName evidence="7">Cystathionine gamma-synthase family protein</fullName>
    </submittedName>
</protein>
<organism evidence="7 8">
    <name type="scientific">Azohydromonas caseinilytica</name>
    <dbReference type="NCBI Taxonomy" id="2728836"/>
    <lineage>
        <taxon>Bacteria</taxon>
        <taxon>Pseudomonadati</taxon>
        <taxon>Pseudomonadota</taxon>
        <taxon>Betaproteobacteria</taxon>
        <taxon>Burkholderiales</taxon>
        <taxon>Sphaerotilaceae</taxon>
        <taxon>Azohydromonas</taxon>
    </lineage>
</organism>
<dbReference type="EMBL" id="JABBFW010000003">
    <property type="protein sequence ID" value="NML14502.1"/>
    <property type="molecule type" value="Genomic_DNA"/>
</dbReference>
<dbReference type="RefSeq" id="WP_169159417.1">
    <property type="nucleotide sequence ID" value="NZ_JABBFW010000003.1"/>
</dbReference>
<feature type="modified residue" description="N6-(pyridoxal phosphate)lysine" evidence="5">
    <location>
        <position position="213"/>
    </location>
</feature>
<keyword evidence="4 5" id="KW-0663">Pyridoxal phosphate</keyword>
<dbReference type="InterPro" id="IPR006235">
    <property type="entry name" value="OAc-hSer/O-AcSer_sulfhydrylase"/>
</dbReference>
<dbReference type="PANTHER" id="PTHR43797:SF2">
    <property type="entry name" value="HOMOCYSTEINE_CYSTEINE SYNTHASE"/>
    <property type="match status" value="1"/>
</dbReference>
<evidence type="ECO:0000256" key="3">
    <source>
        <dbReference type="ARBA" id="ARBA00022679"/>
    </source>
</evidence>
<evidence type="ECO:0000313" key="7">
    <source>
        <dbReference type="EMBL" id="NML14502.1"/>
    </source>
</evidence>
<dbReference type="SUPFAM" id="SSF53383">
    <property type="entry name" value="PLP-dependent transferases"/>
    <property type="match status" value="1"/>
</dbReference>
<dbReference type="GO" id="GO:0006535">
    <property type="term" value="P:cysteine biosynthetic process from serine"/>
    <property type="evidence" value="ECO:0007669"/>
    <property type="project" value="TreeGrafter"/>
</dbReference>
<reference evidence="7 8" key="1">
    <citation type="submission" date="2020-04" db="EMBL/GenBank/DDBJ databases">
        <title>Azohydromonas sp. isolated from soil.</title>
        <authorList>
            <person name="Dahal R.H."/>
        </authorList>
    </citation>
    <scope>NUCLEOTIDE SEQUENCE [LARGE SCALE GENOMIC DNA]</scope>
    <source>
        <strain evidence="7 8">G-1-1-14</strain>
    </source>
</reference>
<evidence type="ECO:0000256" key="1">
    <source>
        <dbReference type="ARBA" id="ARBA00001933"/>
    </source>
</evidence>
<evidence type="ECO:0000256" key="2">
    <source>
        <dbReference type="ARBA" id="ARBA00009077"/>
    </source>
</evidence>
<dbReference type="Gene3D" id="3.40.640.10">
    <property type="entry name" value="Type I PLP-dependent aspartate aminotransferase-like (Major domain)"/>
    <property type="match status" value="1"/>
</dbReference>
<evidence type="ECO:0000313" key="8">
    <source>
        <dbReference type="Proteomes" id="UP000574067"/>
    </source>
</evidence>
<dbReference type="InterPro" id="IPR015421">
    <property type="entry name" value="PyrdxlP-dep_Trfase_major"/>
</dbReference>
<proteinExistence type="inferred from homology"/>
<dbReference type="InterPro" id="IPR015424">
    <property type="entry name" value="PyrdxlP-dep_Trfase"/>
</dbReference>
<dbReference type="Proteomes" id="UP000574067">
    <property type="component" value="Unassembled WGS sequence"/>
</dbReference>
<dbReference type="InterPro" id="IPR000277">
    <property type="entry name" value="Cys/Met-Metab_PyrdxlP-dep_enz"/>
</dbReference>
<dbReference type="NCBIfam" id="NF004609">
    <property type="entry name" value="PRK05939.1"/>
    <property type="match status" value="1"/>
</dbReference>
<comment type="similarity">
    <text evidence="2 6">Belongs to the trans-sulfuration enzymes family.</text>
</comment>
<evidence type="ECO:0000256" key="6">
    <source>
        <dbReference type="RuleBase" id="RU362118"/>
    </source>
</evidence>